<proteinExistence type="predicted"/>
<sequence>MVKSWEEEFWLISSILNGVLGLAPYPQEKIFSSWLPALPVFATVASRPMLTVLVTFSSSCRHENYFTTKPKILQSICLEIITVSLSEVDVFLGRHTKWLALFAWLAYSIPAVWATLRRPCHIPQYVMISTNRPILEIGGFVLWGFWSGNDDGHISQVAIGLHLLGQASELFVYHLYLEAERHMRNPEYYSWLLEQIRRGAIGRSQMLADLFLARGVYLPPVI</sequence>
<name>A0AAE1YIG4_9LAMI</name>
<organism evidence="1 2">
    <name type="scientific">Sesamum alatum</name>
    <dbReference type="NCBI Taxonomy" id="300844"/>
    <lineage>
        <taxon>Eukaryota</taxon>
        <taxon>Viridiplantae</taxon>
        <taxon>Streptophyta</taxon>
        <taxon>Embryophyta</taxon>
        <taxon>Tracheophyta</taxon>
        <taxon>Spermatophyta</taxon>
        <taxon>Magnoliopsida</taxon>
        <taxon>eudicotyledons</taxon>
        <taxon>Gunneridae</taxon>
        <taxon>Pentapetalae</taxon>
        <taxon>asterids</taxon>
        <taxon>lamiids</taxon>
        <taxon>Lamiales</taxon>
        <taxon>Pedaliaceae</taxon>
        <taxon>Sesamum</taxon>
    </lineage>
</organism>
<dbReference type="EMBL" id="JACGWO010000004">
    <property type="protein sequence ID" value="KAK4430093.1"/>
    <property type="molecule type" value="Genomic_DNA"/>
</dbReference>
<comment type="caution">
    <text evidence="1">The sequence shown here is derived from an EMBL/GenBank/DDBJ whole genome shotgun (WGS) entry which is preliminary data.</text>
</comment>
<dbReference type="AlphaFoldDB" id="A0AAE1YIG4"/>
<evidence type="ECO:0000313" key="2">
    <source>
        <dbReference type="Proteomes" id="UP001293254"/>
    </source>
</evidence>
<evidence type="ECO:0000313" key="1">
    <source>
        <dbReference type="EMBL" id="KAK4430093.1"/>
    </source>
</evidence>
<dbReference type="Proteomes" id="UP001293254">
    <property type="component" value="Unassembled WGS sequence"/>
</dbReference>
<keyword evidence="2" id="KW-1185">Reference proteome</keyword>
<reference evidence="1" key="2">
    <citation type="journal article" date="2024" name="Plant">
        <title>Genomic evolution and insights into agronomic trait innovations of Sesamum species.</title>
        <authorList>
            <person name="Miao H."/>
            <person name="Wang L."/>
            <person name="Qu L."/>
            <person name="Liu H."/>
            <person name="Sun Y."/>
            <person name="Le M."/>
            <person name="Wang Q."/>
            <person name="Wei S."/>
            <person name="Zheng Y."/>
            <person name="Lin W."/>
            <person name="Duan Y."/>
            <person name="Cao H."/>
            <person name="Xiong S."/>
            <person name="Wang X."/>
            <person name="Wei L."/>
            <person name="Li C."/>
            <person name="Ma Q."/>
            <person name="Ju M."/>
            <person name="Zhao R."/>
            <person name="Li G."/>
            <person name="Mu C."/>
            <person name="Tian Q."/>
            <person name="Mei H."/>
            <person name="Zhang T."/>
            <person name="Gao T."/>
            <person name="Zhang H."/>
        </authorList>
    </citation>
    <scope>NUCLEOTIDE SEQUENCE</scope>
    <source>
        <strain evidence="1">3651</strain>
    </source>
</reference>
<accession>A0AAE1YIG4</accession>
<protein>
    <submittedName>
        <fullName evidence="1">Uncharacterized protein</fullName>
    </submittedName>
</protein>
<reference evidence="1" key="1">
    <citation type="submission" date="2020-06" db="EMBL/GenBank/DDBJ databases">
        <authorList>
            <person name="Li T."/>
            <person name="Hu X."/>
            <person name="Zhang T."/>
            <person name="Song X."/>
            <person name="Zhang H."/>
            <person name="Dai N."/>
            <person name="Sheng W."/>
            <person name="Hou X."/>
            <person name="Wei L."/>
        </authorList>
    </citation>
    <scope>NUCLEOTIDE SEQUENCE</scope>
    <source>
        <strain evidence="1">3651</strain>
        <tissue evidence="1">Leaf</tissue>
    </source>
</reference>
<gene>
    <name evidence="1" type="ORF">Salat_1310000</name>
</gene>